<evidence type="ECO:0000256" key="3">
    <source>
        <dbReference type="ARBA" id="ARBA00022741"/>
    </source>
</evidence>
<dbReference type="Proteomes" id="UP000242699">
    <property type="component" value="Unassembled WGS sequence"/>
</dbReference>
<keyword evidence="5 8" id="KW-0648">Protein biosynthesis</keyword>
<keyword evidence="6 8" id="KW-0030">Aminoacyl-tRNA synthetase</keyword>
<dbReference type="InterPro" id="IPR015944">
    <property type="entry name" value="Gly-tRNA-synth_bsu"/>
</dbReference>
<reference evidence="9 10" key="1">
    <citation type="journal article" date="2014" name="BMC Genomics">
        <title>Comparison of environmental and isolate Sulfobacillus genomes reveals diverse carbon, sulfur, nitrogen, and hydrogen metabolisms.</title>
        <authorList>
            <person name="Justice N.B."/>
            <person name="Norman A."/>
            <person name="Brown C.T."/>
            <person name="Singh A."/>
            <person name="Thomas B.C."/>
            <person name="Banfield J.F."/>
        </authorList>
    </citation>
    <scope>NUCLEOTIDE SEQUENCE [LARGE SCALE GENOMIC DNA]</scope>
    <source>
        <strain evidence="9">AMDSBA1</strain>
    </source>
</reference>
<evidence type="ECO:0000256" key="6">
    <source>
        <dbReference type="ARBA" id="ARBA00023146"/>
    </source>
</evidence>
<keyword evidence="4 8" id="KW-0067">ATP-binding</keyword>
<comment type="catalytic activity">
    <reaction evidence="7 8">
        <text>tRNA(Gly) + glycine + ATP = glycyl-tRNA(Gly) + AMP + diphosphate</text>
        <dbReference type="Rhea" id="RHEA:16013"/>
        <dbReference type="Rhea" id="RHEA-COMP:9664"/>
        <dbReference type="Rhea" id="RHEA-COMP:9683"/>
        <dbReference type="ChEBI" id="CHEBI:30616"/>
        <dbReference type="ChEBI" id="CHEBI:33019"/>
        <dbReference type="ChEBI" id="CHEBI:57305"/>
        <dbReference type="ChEBI" id="CHEBI:78442"/>
        <dbReference type="ChEBI" id="CHEBI:78522"/>
        <dbReference type="ChEBI" id="CHEBI:456215"/>
        <dbReference type="EC" id="6.1.1.14"/>
    </reaction>
</comment>
<evidence type="ECO:0000256" key="5">
    <source>
        <dbReference type="ARBA" id="ARBA00022917"/>
    </source>
</evidence>
<dbReference type="PANTHER" id="PTHR30075:SF2">
    <property type="entry name" value="GLYCINE--TRNA LIGASE, CHLOROPLASTIC_MITOCHONDRIAL 2"/>
    <property type="match status" value="1"/>
</dbReference>
<name>A0A2T2X7M0_9FIRM</name>
<protein>
    <recommendedName>
        <fullName evidence="8">Glycine--tRNA ligase beta subunit</fullName>
        <ecNumber evidence="8">6.1.1.14</ecNumber>
    </recommendedName>
    <alternativeName>
        <fullName evidence="8">Glycyl-tRNA synthetase beta subunit</fullName>
        <shortName evidence="8">GlyRS</shortName>
    </alternativeName>
</protein>
<keyword evidence="8" id="KW-0963">Cytoplasm</keyword>
<gene>
    <name evidence="8" type="primary">glyS</name>
    <name evidence="9" type="ORF">C7B43_06065</name>
</gene>
<dbReference type="GO" id="GO:0006426">
    <property type="term" value="P:glycyl-tRNA aminoacylation"/>
    <property type="evidence" value="ECO:0007669"/>
    <property type="project" value="UniProtKB-UniRule"/>
</dbReference>
<evidence type="ECO:0000313" key="10">
    <source>
        <dbReference type="Proteomes" id="UP000242699"/>
    </source>
</evidence>
<dbReference type="GO" id="GO:0005829">
    <property type="term" value="C:cytosol"/>
    <property type="evidence" value="ECO:0007669"/>
    <property type="project" value="TreeGrafter"/>
</dbReference>
<keyword evidence="3 8" id="KW-0547">Nucleotide-binding</keyword>
<dbReference type="EMBL" id="PXYT01000010">
    <property type="protein sequence ID" value="PSR30448.1"/>
    <property type="molecule type" value="Genomic_DNA"/>
</dbReference>
<dbReference type="NCBIfam" id="TIGR00211">
    <property type="entry name" value="glyS"/>
    <property type="match status" value="1"/>
</dbReference>
<accession>A0A2T2X7M0</accession>
<proteinExistence type="inferred from homology"/>
<evidence type="ECO:0000256" key="8">
    <source>
        <dbReference type="HAMAP-Rule" id="MF_00255"/>
    </source>
</evidence>
<evidence type="ECO:0000256" key="4">
    <source>
        <dbReference type="ARBA" id="ARBA00022840"/>
    </source>
</evidence>
<evidence type="ECO:0000256" key="2">
    <source>
        <dbReference type="ARBA" id="ARBA00022598"/>
    </source>
</evidence>
<dbReference type="InterPro" id="IPR006194">
    <property type="entry name" value="Gly-tRNA-synth_heterodimer"/>
</dbReference>
<dbReference type="SUPFAM" id="SSF109604">
    <property type="entry name" value="HD-domain/PDEase-like"/>
    <property type="match status" value="1"/>
</dbReference>
<dbReference type="GO" id="GO:0005524">
    <property type="term" value="F:ATP binding"/>
    <property type="evidence" value="ECO:0007669"/>
    <property type="project" value="UniProtKB-UniRule"/>
</dbReference>
<dbReference type="EC" id="6.1.1.14" evidence="8"/>
<dbReference type="HAMAP" id="MF_00255">
    <property type="entry name" value="Gly_tRNA_synth_beta"/>
    <property type="match status" value="1"/>
</dbReference>
<dbReference type="Pfam" id="PF02092">
    <property type="entry name" value="tRNA_synt_2f"/>
    <property type="match status" value="1"/>
</dbReference>
<comment type="similarity">
    <text evidence="1 8">Belongs to the class-II aminoacyl-tRNA synthetase family.</text>
</comment>
<dbReference type="PROSITE" id="PS50861">
    <property type="entry name" value="AA_TRNA_LIGASE_II_GLYAB"/>
    <property type="match status" value="1"/>
</dbReference>
<dbReference type="GO" id="GO:0004820">
    <property type="term" value="F:glycine-tRNA ligase activity"/>
    <property type="evidence" value="ECO:0007669"/>
    <property type="project" value="UniProtKB-UniRule"/>
</dbReference>
<comment type="subunit">
    <text evidence="8">Tetramer of two alpha and two beta subunits.</text>
</comment>
<dbReference type="PANTHER" id="PTHR30075">
    <property type="entry name" value="GLYCYL-TRNA SYNTHETASE"/>
    <property type="match status" value="1"/>
</dbReference>
<dbReference type="PRINTS" id="PR01045">
    <property type="entry name" value="TRNASYNTHGB"/>
</dbReference>
<organism evidence="9 10">
    <name type="scientific">Sulfobacillus benefaciens</name>
    <dbReference type="NCBI Taxonomy" id="453960"/>
    <lineage>
        <taxon>Bacteria</taxon>
        <taxon>Bacillati</taxon>
        <taxon>Bacillota</taxon>
        <taxon>Clostridia</taxon>
        <taxon>Eubacteriales</taxon>
        <taxon>Clostridiales Family XVII. Incertae Sedis</taxon>
        <taxon>Sulfobacillus</taxon>
    </lineage>
</organism>
<comment type="caution">
    <text evidence="9">The sequence shown here is derived from an EMBL/GenBank/DDBJ whole genome shotgun (WGS) entry which is preliminary data.</text>
</comment>
<evidence type="ECO:0000256" key="1">
    <source>
        <dbReference type="ARBA" id="ARBA00008226"/>
    </source>
</evidence>
<keyword evidence="2 8" id="KW-0436">Ligase</keyword>
<sequence length="685" mass="77912">MTDVNTSRDMRPFLVEVGVEEIPSQYLRDIMDNFGRLIREELNHIRIQVANLKAQATPRRLVVTAEASGVQEALRERVRGPLLANAYKDDKPTPALLGFCRRVGISSEAVDTLVEGDKTYVAANIDQPVLPLEQLIADAVERAFAAIPLARSMRWGTEDYRFIRPVRWCSLWVGNALIPMTIAGVSSSPLTYGNRTDHPDALDLYGLESHQEALSKGLVMLDPYRRKQVIETEARELARRVSGHVEYDETLLEEVTQLVEWPVPFLGRFERDLLEIPAPILVTSMRVHQRYFPVRDENGQLLPYFIGVRNGIGDDLDTVRRGNEKVLRARLQDALYFYRNDLRHRLADYRPQLDRIIFHQKLGTYGDKIGRVQALFLATQNLWPLDRVQVEYLKTAIELYKADLLTQVVQEFPELQGIMGEVYARMEGLAVEVSTAIGEQYHPAFQGDAIPSSVFGQILVLLDRLDTVLEGVAHGLKPTGSEDPFGLRRGALAIGRILAESSVWKSSASELFQLAGRILNVGEAAVRESYDLVVSRLQHYLETEQGIGVQKAQAIFGADFPWSTYARRLEFLDRILDEPEWEHVALSFKRIDRVMKGVDVPDRPPRWELDVEERVWEAVQTAMACHDSMEEWWKAIQHLSDAIDALFEAVLINDPDSKVRIRRGQLLAYARQAYNLFFDIRQISG</sequence>
<comment type="subcellular location">
    <subcellularLocation>
        <location evidence="8">Cytoplasm</location>
    </subcellularLocation>
</comment>
<evidence type="ECO:0000313" key="9">
    <source>
        <dbReference type="EMBL" id="PSR30448.1"/>
    </source>
</evidence>
<dbReference type="AlphaFoldDB" id="A0A2T2X7M0"/>
<evidence type="ECO:0000256" key="7">
    <source>
        <dbReference type="ARBA" id="ARBA00047937"/>
    </source>
</evidence>